<protein>
    <submittedName>
        <fullName evidence="1">Uncharacterized protein</fullName>
    </submittedName>
</protein>
<dbReference type="STRING" id="1586287.BBK82_29440"/>
<proteinExistence type="predicted"/>
<sequence>MTAAGQWRRWVVRSRWRRCQAASRTSLALVAPSRRSWSRRSVTAVRSVAVVGVPPTSTVSVSVPVWVAARKAQTARAVASSRLTASVWT</sequence>
<dbReference type="AlphaFoldDB" id="A0A1B2HPE9"/>
<keyword evidence="2" id="KW-1185">Reference proteome</keyword>
<accession>A0A1B2HPE9</accession>
<dbReference type="Proteomes" id="UP000093053">
    <property type="component" value="Chromosome"/>
</dbReference>
<dbReference type="KEGG" id="led:BBK82_29440"/>
<evidence type="ECO:0000313" key="2">
    <source>
        <dbReference type="Proteomes" id="UP000093053"/>
    </source>
</evidence>
<organism evidence="1 2">
    <name type="scientific">Lentzea guizhouensis</name>
    <dbReference type="NCBI Taxonomy" id="1586287"/>
    <lineage>
        <taxon>Bacteria</taxon>
        <taxon>Bacillati</taxon>
        <taxon>Actinomycetota</taxon>
        <taxon>Actinomycetes</taxon>
        <taxon>Pseudonocardiales</taxon>
        <taxon>Pseudonocardiaceae</taxon>
        <taxon>Lentzea</taxon>
    </lineage>
</organism>
<reference evidence="1 2" key="1">
    <citation type="submission" date="2016-07" db="EMBL/GenBank/DDBJ databases">
        <title>Complete genome sequence of the Lentzea guizhouensis DHS C013.</title>
        <authorList>
            <person name="Cao C."/>
        </authorList>
    </citation>
    <scope>NUCLEOTIDE SEQUENCE [LARGE SCALE GENOMIC DNA]</scope>
    <source>
        <strain evidence="1 2">DHS C013</strain>
    </source>
</reference>
<evidence type="ECO:0000313" key="1">
    <source>
        <dbReference type="EMBL" id="ANZ39561.1"/>
    </source>
</evidence>
<dbReference type="EMBL" id="CP016793">
    <property type="protein sequence ID" value="ANZ39561.1"/>
    <property type="molecule type" value="Genomic_DNA"/>
</dbReference>
<gene>
    <name evidence="1" type="ORF">BBK82_29440</name>
</gene>
<name>A0A1B2HPE9_9PSEU</name>